<gene>
    <name evidence="2" type="primary">KAFR0G01750</name>
    <name evidence="2" type="ORF">KAFR_0G01750</name>
</gene>
<feature type="region of interest" description="Disordered" evidence="1">
    <location>
        <begin position="376"/>
        <end position="418"/>
    </location>
</feature>
<dbReference type="InterPro" id="IPR018814">
    <property type="entry name" value="DUF5427"/>
</dbReference>
<proteinExistence type="predicted"/>
<reference evidence="2 3" key="1">
    <citation type="journal article" date="2011" name="Proc. Natl. Acad. Sci. U.S.A.">
        <title>Evolutionary erosion of yeast sex chromosomes by mating-type switching accidents.</title>
        <authorList>
            <person name="Gordon J.L."/>
            <person name="Armisen D."/>
            <person name="Proux-Wera E."/>
            <person name="Oheigeartaigh S.S."/>
            <person name="Byrne K.P."/>
            <person name="Wolfe K.H."/>
        </authorList>
    </citation>
    <scope>NUCLEOTIDE SEQUENCE [LARGE SCALE GENOMIC DNA]</scope>
    <source>
        <strain evidence="3">ATCC 22294 / BCRC 22015 / CBS 2517 / CECT 1963 / NBRC 1671 / NRRL Y-8276</strain>
    </source>
</reference>
<dbReference type="GO" id="GO:0005739">
    <property type="term" value="C:mitochondrion"/>
    <property type="evidence" value="ECO:0007669"/>
    <property type="project" value="EnsemblFungi"/>
</dbReference>
<feature type="compositionally biased region" description="Acidic residues" evidence="1">
    <location>
        <begin position="396"/>
        <end position="415"/>
    </location>
</feature>
<dbReference type="RefSeq" id="XP_003958344.1">
    <property type="nucleotide sequence ID" value="XM_003958295.1"/>
</dbReference>
<dbReference type="EMBL" id="HE650827">
    <property type="protein sequence ID" value="CCF59209.1"/>
    <property type="molecule type" value="Genomic_DNA"/>
</dbReference>
<dbReference type="Pfam" id="PF10310">
    <property type="entry name" value="DUF5427"/>
    <property type="match status" value="1"/>
</dbReference>
<evidence type="ECO:0000313" key="3">
    <source>
        <dbReference type="Proteomes" id="UP000005220"/>
    </source>
</evidence>
<feature type="compositionally biased region" description="Basic and acidic residues" evidence="1">
    <location>
        <begin position="378"/>
        <end position="395"/>
    </location>
</feature>
<dbReference type="PANTHER" id="PTHR28265">
    <property type="entry name" value="MAINTENANCE OF TELOMERE CAPPING PROTEIN 1"/>
    <property type="match status" value="1"/>
</dbReference>
<accession>H2AXV9</accession>
<dbReference type="GeneID" id="13887189"/>
<keyword evidence="3" id="KW-1185">Reference proteome</keyword>
<feature type="compositionally biased region" description="Basic and acidic residues" evidence="1">
    <location>
        <begin position="52"/>
        <end position="90"/>
    </location>
</feature>
<dbReference type="eggNOG" id="ENOG502QU4J">
    <property type="taxonomic scope" value="Eukaryota"/>
</dbReference>
<feature type="region of interest" description="Disordered" evidence="1">
    <location>
        <begin position="1"/>
        <end position="39"/>
    </location>
</feature>
<dbReference type="PANTHER" id="PTHR28265:SF1">
    <property type="entry name" value="MAINTENANCE OF TELOMERE CAPPING PROTEIN 1"/>
    <property type="match status" value="1"/>
</dbReference>
<dbReference type="InParanoid" id="H2AXV9"/>
<dbReference type="KEGG" id="kaf:KAFR_0G01750"/>
<dbReference type="STRING" id="1071382.H2AXV9"/>
<name>H2AXV9_KAZAF</name>
<feature type="region of interest" description="Disordered" evidence="1">
    <location>
        <begin position="286"/>
        <end position="308"/>
    </location>
</feature>
<evidence type="ECO:0000313" key="2">
    <source>
        <dbReference type="EMBL" id="CCF59209.1"/>
    </source>
</evidence>
<feature type="compositionally biased region" description="Acidic residues" evidence="1">
    <location>
        <begin position="104"/>
        <end position="114"/>
    </location>
</feature>
<dbReference type="FunCoup" id="H2AXV9">
    <property type="interactions" value="49"/>
</dbReference>
<evidence type="ECO:0000256" key="1">
    <source>
        <dbReference type="SAM" id="MobiDB-lite"/>
    </source>
</evidence>
<dbReference type="HOGENOM" id="CLU_042692_0_0_1"/>
<organism evidence="2 3">
    <name type="scientific">Kazachstania africana (strain ATCC 22294 / BCRC 22015 / CBS 2517 / CECT 1963 / NBRC 1671 / NRRL Y-8276)</name>
    <name type="common">Yeast</name>
    <name type="synonym">Kluyveromyces africanus</name>
    <dbReference type="NCBI Taxonomy" id="1071382"/>
    <lineage>
        <taxon>Eukaryota</taxon>
        <taxon>Fungi</taxon>
        <taxon>Dikarya</taxon>
        <taxon>Ascomycota</taxon>
        <taxon>Saccharomycotina</taxon>
        <taxon>Saccharomycetes</taxon>
        <taxon>Saccharomycetales</taxon>
        <taxon>Saccharomycetaceae</taxon>
        <taxon>Kazachstania</taxon>
    </lineage>
</organism>
<evidence type="ECO:0008006" key="4">
    <source>
        <dbReference type="Google" id="ProtNLM"/>
    </source>
</evidence>
<protein>
    <recommendedName>
        <fullName evidence="4">Maintenance of telomere capping protein 1</fullName>
    </recommendedName>
</protein>
<dbReference type="AlphaFoldDB" id="H2AXV9"/>
<feature type="region of interest" description="Disordered" evidence="1">
    <location>
        <begin position="52"/>
        <end position="118"/>
    </location>
</feature>
<dbReference type="OrthoDB" id="5594977at2759"/>
<dbReference type="Proteomes" id="UP000005220">
    <property type="component" value="Chromosome 7"/>
</dbReference>
<sequence length="446" mass="50433">MSEERKSTEADDVFEFLESLPNDGANEKVDDGNKKKGNKDEDIFEFLDELEKSNLKSKGKEAKVARKQEQPLEKEGAKQEPEETKPKEVEPVSNETVSKGTVENPEENEQDGEPLNDPITSISNWWTSSGSTAVSNLWSKTTEQASKVKDRIQKEQQTLTTTLPIKINTNTISELAKNLSRIVVGETEEVLRIHLVHDLVNYSNLQYYVESKFDQVLSSQVQGGIRIFVDEWGKPHQDDTTTISFINDNRRSLNLFVGKITDGEKLAFANLDNAIKLFNKAQEEISKQQKEAADGDDENEKNTNEDTKDNISDIFISILPISIPISGSKDVETDDILTTDSSQSGNFNFTIVLRDITNNITTITRSQGFPNKWAEWLEGTKDEDNTKQEEKSKKEEEEEEEEKEPANDEEGEIDPSDWVRDWIEDGLSLVFGVVAQNYVIDRMGLN</sequence>
<feature type="compositionally biased region" description="Basic and acidic residues" evidence="1">
    <location>
        <begin position="25"/>
        <end position="39"/>
    </location>
</feature>